<evidence type="ECO:0000256" key="2">
    <source>
        <dbReference type="ARBA" id="ARBA00004123"/>
    </source>
</evidence>
<evidence type="ECO:0000259" key="15">
    <source>
        <dbReference type="Pfam" id="PF04928"/>
    </source>
</evidence>
<evidence type="ECO:0000256" key="5">
    <source>
        <dbReference type="ARBA" id="ARBA00022679"/>
    </source>
</evidence>
<dbReference type="Gene3D" id="3.30.460.10">
    <property type="entry name" value="Beta Polymerase, domain 2"/>
    <property type="match status" value="1"/>
</dbReference>
<dbReference type="GO" id="GO:0003723">
    <property type="term" value="F:RNA binding"/>
    <property type="evidence" value="ECO:0007669"/>
    <property type="project" value="UniProtKB-UniRule"/>
</dbReference>
<dbReference type="PANTHER" id="PTHR10682:SF10">
    <property type="entry name" value="POLYNUCLEOTIDE ADENYLYLTRANSFERASE"/>
    <property type="match status" value="1"/>
</dbReference>
<dbReference type="OrthoDB" id="412748at2759"/>
<comment type="cofactor">
    <cofactor evidence="13">
        <name>Mg(2+)</name>
        <dbReference type="ChEBI" id="CHEBI:18420"/>
    </cofactor>
    <text evidence="13">Binds 2 magnesium ions. Also active with manganese.</text>
</comment>
<keyword evidence="8 11" id="KW-0067">ATP-binding</keyword>
<gene>
    <name evidence="17" type="ORF">TUBRATIS_002230</name>
</gene>
<dbReference type="InterPro" id="IPR007010">
    <property type="entry name" value="PolA_pol_RNA-bd_dom"/>
</dbReference>
<feature type="domain" description="Poly(A) polymerase nucleotidyltransferase" evidence="16">
    <location>
        <begin position="8"/>
        <end position="197"/>
    </location>
</feature>
<keyword evidence="9 13" id="KW-0460">Magnesium</keyword>
<feature type="binding site" evidence="12">
    <location>
        <begin position="96"/>
        <end position="98"/>
    </location>
    <ligand>
        <name>ATP</name>
        <dbReference type="ChEBI" id="CHEBI:30616"/>
    </ligand>
</feature>
<feature type="binding site" evidence="13">
    <location>
        <position position="96"/>
    </location>
    <ligand>
        <name>Mg(2+)</name>
        <dbReference type="ChEBI" id="CHEBI:18420"/>
        <label>1</label>
        <note>catalytic</note>
    </ligand>
</feature>
<dbReference type="Proteomes" id="UP000282876">
    <property type="component" value="Unassembled WGS sequence"/>
</dbReference>
<dbReference type="InterPro" id="IPR011068">
    <property type="entry name" value="NuclTrfase_I-like_C"/>
</dbReference>
<evidence type="ECO:0000256" key="4">
    <source>
        <dbReference type="ARBA" id="ARBA00022664"/>
    </source>
</evidence>
<evidence type="ECO:0000256" key="12">
    <source>
        <dbReference type="PIRSR" id="PIRSR018425-1"/>
    </source>
</evidence>
<sequence length="488" mass="55979">MNSHKQFGVTDPISLDTPTEQEILLSAEIDDYLHKSGFFEDDESAIQREKVLGKLDLLVKQFVSQVCKELGLDKSGGGKIFTFGSYRLGVHAKGADIDALCVVPKQVTRKHFFNDFFALLSSQAGVTNLLKIEDAYVPLIKFEYFNIPIDLTFTSLQINCINEDINLLDNNILKGMDDKCIISVNGNRVTDEILNLVPDTKVFHKALRCIKYWAQKKKVYGHAYGYFGGVAYALSVAKVCQLFPNACSFTIVNKFFKMLSKFKWPNPIIIKKIEQNELGFRVWDPNNNLADKFHRMPVITPAYPAMCSTHNVFLSTQYWLTREFTKAYKVINEALENKNLNWKEELFSPSDFFLVHKSFLSVFVLTKEDENIDKLVGYVESRLRILCAKLEEVESITYAIPFPKCFNIFDEEESFLRNKYNLQVYKKGRVFFIALDFTGVKMMLHNKKVVVGPVADEFIGSLVEMEGKVFIKSYPKNVVNEFIRNSKK</sequence>
<dbReference type="GO" id="GO:1990817">
    <property type="term" value="F:poly(A) RNA polymerase activity"/>
    <property type="evidence" value="ECO:0007669"/>
    <property type="project" value="UniProtKB-UniRule"/>
</dbReference>
<evidence type="ECO:0000256" key="11">
    <source>
        <dbReference type="PIRNR" id="PIRNR018425"/>
    </source>
</evidence>
<organism evidence="17 18">
    <name type="scientific">Tubulinosema ratisbonensis</name>
    <dbReference type="NCBI Taxonomy" id="291195"/>
    <lineage>
        <taxon>Eukaryota</taxon>
        <taxon>Fungi</taxon>
        <taxon>Fungi incertae sedis</taxon>
        <taxon>Microsporidia</taxon>
        <taxon>Tubulinosematoidea</taxon>
        <taxon>Tubulinosematidae</taxon>
        <taxon>Tubulinosema</taxon>
    </lineage>
</organism>
<dbReference type="SUPFAM" id="SSF81301">
    <property type="entry name" value="Nucleotidyltransferase"/>
    <property type="match status" value="1"/>
</dbReference>
<dbReference type="InterPro" id="IPR048840">
    <property type="entry name" value="PolA_pol_NTPase"/>
</dbReference>
<dbReference type="InterPro" id="IPR007012">
    <property type="entry name" value="PolA_pol_cen_dom"/>
</dbReference>
<keyword evidence="4 11" id="KW-0507">mRNA processing</keyword>
<dbReference type="GO" id="GO:0006397">
    <property type="term" value="P:mRNA processing"/>
    <property type="evidence" value="ECO:0007669"/>
    <property type="project" value="UniProtKB-KW"/>
</dbReference>
<dbReference type="GO" id="GO:0005524">
    <property type="term" value="F:ATP binding"/>
    <property type="evidence" value="ECO:0007669"/>
    <property type="project" value="UniProtKB-UniRule"/>
</dbReference>
<feature type="binding site" evidence="13">
    <location>
        <position position="98"/>
    </location>
    <ligand>
        <name>Mg(2+)</name>
        <dbReference type="ChEBI" id="CHEBI:18420"/>
        <label>2</label>
        <note>catalytic</note>
    </ligand>
</feature>
<dbReference type="InterPro" id="IPR014492">
    <property type="entry name" value="PolyA_polymerase"/>
</dbReference>
<comment type="catalytic activity">
    <reaction evidence="11">
        <text>RNA(n) + ATP = RNA(n)-3'-adenine ribonucleotide + diphosphate</text>
        <dbReference type="Rhea" id="RHEA:11332"/>
        <dbReference type="Rhea" id="RHEA-COMP:14527"/>
        <dbReference type="Rhea" id="RHEA-COMP:17347"/>
        <dbReference type="ChEBI" id="CHEBI:30616"/>
        <dbReference type="ChEBI" id="CHEBI:33019"/>
        <dbReference type="ChEBI" id="CHEBI:140395"/>
        <dbReference type="ChEBI" id="CHEBI:173115"/>
        <dbReference type="EC" id="2.7.7.19"/>
    </reaction>
</comment>
<dbReference type="GO" id="GO:0031123">
    <property type="term" value="P:RNA 3'-end processing"/>
    <property type="evidence" value="ECO:0007669"/>
    <property type="project" value="InterPro"/>
</dbReference>
<feature type="binding site" evidence="12">
    <location>
        <begin position="83"/>
        <end position="85"/>
    </location>
    <ligand>
        <name>ATP</name>
        <dbReference type="ChEBI" id="CHEBI:30616"/>
    </ligand>
</feature>
<evidence type="ECO:0000256" key="6">
    <source>
        <dbReference type="ARBA" id="ARBA00022723"/>
    </source>
</evidence>
<comment type="subcellular location">
    <subcellularLocation>
        <location evidence="2 11">Nucleus</location>
    </subcellularLocation>
</comment>
<evidence type="ECO:0000256" key="10">
    <source>
        <dbReference type="ARBA" id="ARBA00023242"/>
    </source>
</evidence>
<feature type="binding site" evidence="12">
    <location>
        <position position="220"/>
    </location>
    <ligand>
        <name>ATP</name>
        <dbReference type="ChEBI" id="CHEBI:30616"/>
    </ligand>
</feature>
<dbReference type="AlphaFoldDB" id="A0A437AQG2"/>
<feature type="binding site" evidence="12">
    <location>
        <position position="150"/>
    </location>
    <ligand>
        <name>ATP</name>
        <dbReference type="ChEBI" id="CHEBI:30616"/>
    </ligand>
</feature>
<comment type="cofactor">
    <cofactor evidence="1">
        <name>Mn(2+)</name>
        <dbReference type="ChEBI" id="CHEBI:29035"/>
    </cofactor>
</comment>
<evidence type="ECO:0000256" key="1">
    <source>
        <dbReference type="ARBA" id="ARBA00001936"/>
    </source>
</evidence>
<dbReference type="VEuPathDB" id="MicrosporidiaDB:TUBRATIS_002230"/>
<accession>A0A437AQG2</accession>
<keyword evidence="18" id="KW-1185">Reference proteome</keyword>
<keyword evidence="7 11" id="KW-0547">Nucleotide-binding</keyword>
<feature type="domain" description="Poly(A) polymerase central" evidence="15">
    <location>
        <begin position="202"/>
        <end position="347"/>
    </location>
</feature>
<dbReference type="EC" id="2.7.7.19" evidence="11"/>
<dbReference type="Gene3D" id="1.10.1410.10">
    <property type="match status" value="1"/>
</dbReference>
<evidence type="ECO:0000256" key="9">
    <source>
        <dbReference type="ARBA" id="ARBA00022842"/>
    </source>
</evidence>
<evidence type="ECO:0000313" key="17">
    <source>
        <dbReference type="EMBL" id="RVD93247.1"/>
    </source>
</evidence>
<keyword evidence="5 11" id="KW-0808">Transferase</keyword>
<comment type="similarity">
    <text evidence="3 11">Belongs to the poly(A) polymerase family.</text>
</comment>
<protein>
    <recommendedName>
        <fullName evidence="11">Poly(A) polymerase</fullName>
        <ecNumber evidence="11">2.7.7.19</ecNumber>
    </recommendedName>
</protein>
<dbReference type="InterPro" id="IPR043519">
    <property type="entry name" value="NT_sf"/>
</dbReference>
<feature type="binding site" evidence="13">
    <location>
        <position position="96"/>
    </location>
    <ligand>
        <name>Mg(2+)</name>
        <dbReference type="ChEBI" id="CHEBI:18420"/>
        <label>2</label>
        <note>catalytic</note>
    </ligand>
</feature>
<keyword evidence="6 13" id="KW-0479">Metal-binding</keyword>
<dbReference type="GO" id="GO:0046872">
    <property type="term" value="F:metal ion binding"/>
    <property type="evidence" value="ECO:0007669"/>
    <property type="project" value="UniProtKB-KW"/>
</dbReference>
<dbReference type="Pfam" id="PF20750">
    <property type="entry name" value="PAP_NTPase"/>
    <property type="match status" value="1"/>
</dbReference>
<feature type="binding site" evidence="13">
    <location>
        <position position="150"/>
    </location>
    <ligand>
        <name>Mg(2+)</name>
        <dbReference type="ChEBI" id="CHEBI:18420"/>
        <label>2</label>
        <note>catalytic</note>
    </ligand>
</feature>
<feature type="binding site" evidence="12">
    <location>
        <begin position="229"/>
        <end position="230"/>
    </location>
    <ligand>
        <name>ATP</name>
        <dbReference type="ChEBI" id="CHEBI:30616"/>
    </ligand>
</feature>
<evidence type="ECO:0000256" key="3">
    <source>
        <dbReference type="ARBA" id="ARBA00010912"/>
    </source>
</evidence>
<dbReference type="PIRSF" id="PIRSF018425">
    <property type="entry name" value="PolyA_polymerase"/>
    <property type="match status" value="1"/>
</dbReference>
<evidence type="ECO:0000256" key="8">
    <source>
        <dbReference type="ARBA" id="ARBA00022840"/>
    </source>
</evidence>
<dbReference type="SUPFAM" id="SSF81631">
    <property type="entry name" value="PAP/OAS1 substrate-binding domain"/>
    <property type="match status" value="1"/>
</dbReference>
<evidence type="ECO:0000256" key="7">
    <source>
        <dbReference type="ARBA" id="ARBA00022741"/>
    </source>
</evidence>
<dbReference type="PANTHER" id="PTHR10682">
    <property type="entry name" value="POLY A POLYMERASE"/>
    <property type="match status" value="1"/>
</dbReference>
<feature type="binding site" evidence="12">
    <location>
        <position position="211"/>
    </location>
    <ligand>
        <name>ATP</name>
        <dbReference type="ChEBI" id="CHEBI:30616"/>
    </ligand>
</feature>
<dbReference type="CDD" id="cd05402">
    <property type="entry name" value="NT_PAP_TUTase"/>
    <property type="match status" value="1"/>
</dbReference>
<comment type="caution">
    <text evidence="17">The sequence shown here is derived from an EMBL/GenBank/DDBJ whole genome shotgun (WGS) entry which is preliminary data.</text>
</comment>
<proteinExistence type="inferred from homology"/>
<dbReference type="Pfam" id="PF04928">
    <property type="entry name" value="PAP_central"/>
    <property type="match status" value="1"/>
</dbReference>
<feature type="domain" description="Poly(A) polymerase RNA-binding" evidence="14">
    <location>
        <begin position="351"/>
        <end position="407"/>
    </location>
</feature>
<dbReference type="FunFam" id="1.10.1410.10:FF:000001">
    <property type="entry name" value="Putative poly(A) polymerase gamma"/>
    <property type="match status" value="1"/>
</dbReference>
<evidence type="ECO:0000256" key="13">
    <source>
        <dbReference type="PIRSR" id="PIRSR018425-2"/>
    </source>
</evidence>
<evidence type="ECO:0000259" key="14">
    <source>
        <dbReference type="Pfam" id="PF04926"/>
    </source>
</evidence>
<dbReference type="SUPFAM" id="SSF55003">
    <property type="entry name" value="PAP/Archaeal CCA-adding enzyme, C-terminal domain"/>
    <property type="match status" value="1"/>
</dbReference>
<feature type="binding site" evidence="13">
    <location>
        <position position="98"/>
    </location>
    <ligand>
        <name>Mg(2+)</name>
        <dbReference type="ChEBI" id="CHEBI:18420"/>
        <label>1</label>
        <note>catalytic</note>
    </ligand>
</feature>
<evidence type="ECO:0000259" key="16">
    <source>
        <dbReference type="Pfam" id="PF20750"/>
    </source>
</evidence>
<dbReference type="GO" id="GO:0005634">
    <property type="term" value="C:nucleus"/>
    <property type="evidence" value="ECO:0007669"/>
    <property type="project" value="UniProtKB-SubCell"/>
</dbReference>
<dbReference type="FunFam" id="3.30.460.10:FF:000002">
    <property type="entry name" value="Poly(A) polymerase alpha, putative"/>
    <property type="match status" value="1"/>
</dbReference>
<dbReference type="Pfam" id="PF04926">
    <property type="entry name" value="PAP_RNA-bind"/>
    <property type="match status" value="1"/>
</dbReference>
<keyword evidence="10 11" id="KW-0539">Nucleus</keyword>
<name>A0A437AQG2_9MICR</name>
<dbReference type="EMBL" id="RCSS01000062">
    <property type="protein sequence ID" value="RVD93247.1"/>
    <property type="molecule type" value="Genomic_DNA"/>
</dbReference>
<evidence type="ECO:0000313" key="18">
    <source>
        <dbReference type="Proteomes" id="UP000282876"/>
    </source>
</evidence>
<comment type="function">
    <text evidence="11">Polymerase that creates the 3'-poly(A) tail of mRNA's.</text>
</comment>
<dbReference type="STRING" id="291195.A0A437AQG2"/>
<dbReference type="Gene3D" id="3.30.70.590">
    <property type="entry name" value="Poly(A) polymerase predicted RNA binding domain"/>
    <property type="match status" value="1"/>
</dbReference>
<reference evidence="17 18" key="1">
    <citation type="submission" date="2018-10" db="EMBL/GenBank/DDBJ databases">
        <title>Draft genome sequence of the microsporidian Tubulinosema ratisbonensis.</title>
        <authorList>
            <person name="Polonais V."/>
            <person name="Peyretaillade E."/>
            <person name="Niehus S."/>
            <person name="Wawrzyniak I."/>
            <person name="Franchet A."/>
            <person name="Gaspin C."/>
            <person name="Reichstadt M."/>
            <person name="Belser C."/>
            <person name="Labadie K."/>
            <person name="Delbac F."/>
            <person name="Ferrandon D."/>
        </authorList>
    </citation>
    <scope>NUCLEOTIDE SEQUENCE [LARGE SCALE GENOMIC DNA]</scope>
    <source>
        <strain evidence="17 18">Franzen</strain>
    </source>
</reference>